<keyword evidence="2" id="KW-1185">Reference proteome</keyword>
<dbReference type="Proteomes" id="UP000295252">
    <property type="component" value="Chromosome VII"/>
</dbReference>
<gene>
    <name evidence="1" type="ORF">GSCOC_T00000918001</name>
</gene>
<dbReference type="InParanoid" id="A0A068V9U5"/>
<evidence type="ECO:0000313" key="2">
    <source>
        <dbReference type="Proteomes" id="UP000295252"/>
    </source>
</evidence>
<dbReference type="Gramene" id="CDP17446">
    <property type="protein sequence ID" value="CDP17446"/>
    <property type="gene ID" value="GSCOC_T00000918001"/>
</dbReference>
<evidence type="ECO:0000313" key="1">
    <source>
        <dbReference type="EMBL" id="CDP17446.1"/>
    </source>
</evidence>
<proteinExistence type="predicted"/>
<dbReference type="EMBL" id="HG739244">
    <property type="protein sequence ID" value="CDP17446.1"/>
    <property type="molecule type" value="Genomic_DNA"/>
</dbReference>
<organism evidence="1 2">
    <name type="scientific">Coffea canephora</name>
    <name type="common">Robusta coffee</name>
    <dbReference type="NCBI Taxonomy" id="49390"/>
    <lineage>
        <taxon>Eukaryota</taxon>
        <taxon>Viridiplantae</taxon>
        <taxon>Streptophyta</taxon>
        <taxon>Embryophyta</taxon>
        <taxon>Tracheophyta</taxon>
        <taxon>Spermatophyta</taxon>
        <taxon>Magnoliopsida</taxon>
        <taxon>eudicotyledons</taxon>
        <taxon>Gunneridae</taxon>
        <taxon>Pentapetalae</taxon>
        <taxon>asterids</taxon>
        <taxon>lamiids</taxon>
        <taxon>Gentianales</taxon>
        <taxon>Rubiaceae</taxon>
        <taxon>Ixoroideae</taxon>
        <taxon>Gardenieae complex</taxon>
        <taxon>Bertiereae - Coffeeae clade</taxon>
        <taxon>Coffeeae</taxon>
        <taxon>Coffea</taxon>
    </lineage>
</organism>
<accession>A0A068V9U5</accession>
<name>A0A068V9U5_COFCA</name>
<reference evidence="2" key="1">
    <citation type="journal article" date="2014" name="Science">
        <title>The coffee genome provides insight into the convergent evolution of caffeine biosynthesis.</title>
        <authorList>
            <person name="Denoeud F."/>
            <person name="Carretero-Paulet L."/>
            <person name="Dereeper A."/>
            <person name="Droc G."/>
            <person name="Guyot R."/>
            <person name="Pietrella M."/>
            <person name="Zheng C."/>
            <person name="Alberti A."/>
            <person name="Anthony F."/>
            <person name="Aprea G."/>
            <person name="Aury J.M."/>
            <person name="Bento P."/>
            <person name="Bernard M."/>
            <person name="Bocs S."/>
            <person name="Campa C."/>
            <person name="Cenci A."/>
            <person name="Combes M.C."/>
            <person name="Crouzillat D."/>
            <person name="Da Silva C."/>
            <person name="Daddiego L."/>
            <person name="De Bellis F."/>
            <person name="Dussert S."/>
            <person name="Garsmeur O."/>
            <person name="Gayraud T."/>
            <person name="Guignon V."/>
            <person name="Jahn K."/>
            <person name="Jamilloux V."/>
            <person name="Joet T."/>
            <person name="Labadie K."/>
            <person name="Lan T."/>
            <person name="Leclercq J."/>
            <person name="Lepelley M."/>
            <person name="Leroy T."/>
            <person name="Li L.T."/>
            <person name="Librado P."/>
            <person name="Lopez L."/>
            <person name="Munoz A."/>
            <person name="Noel B."/>
            <person name="Pallavicini A."/>
            <person name="Perrotta G."/>
            <person name="Poncet V."/>
            <person name="Pot D."/>
            <person name="Priyono X."/>
            <person name="Rigoreau M."/>
            <person name="Rouard M."/>
            <person name="Rozas J."/>
            <person name="Tranchant-Dubreuil C."/>
            <person name="VanBuren R."/>
            <person name="Zhang Q."/>
            <person name="Andrade A.C."/>
            <person name="Argout X."/>
            <person name="Bertrand B."/>
            <person name="de Kochko A."/>
            <person name="Graziosi G."/>
            <person name="Henry R.J."/>
            <person name="Jayarama X."/>
            <person name="Ming R."/>
            <person name="Nagai C."/>
            <person name="Rounsley S."/>
            <person name="Sankoff D."/>
            <person name="Giuliano G."/>
            <person name="Albert V.A."/>
            <person name="Wincker P."/>
            <person name="Lashermes P."/>
        </authorList>
    </citation>
    <scope>NUCLEOTIDE SEQUENCE [LARGE SCALE GENOMIC DNA]</scope>
    <source>
        <strain evidence="2">cv. DH200-94</strain>
    </source>
</reference>
<sequence length="87" mass="10281">MLLISKGSVLHNFSELRNYFLWTSSSKSHANLCRELCPCYLLPVARNSLVSNVFFKYMPAIAVFSQNYRKVIQKAERERERHEPFIR</sequence>
<dbReference type="AlphaFoldDB" id="A0A068V9U5"/>
<protein>
    <submittedName>
        <fullName evidence="1">Uncharacterized protein</fullName>
    </submittedName>
</protein>